<dbReference type="Proteomes" id="UP001221757">
    <property type="component" value="Unassembled WGS sequence"/>
</dbReference>
<dbReference type="PANTHER" id="PTHR31313">
    <property type="entry name" value="TY1 ENHANCER ACTIVATOR"/>
    <property type="match status" value="1"/>
</dbReference>
<dbReference type="Pfam" id="PF04082">
    <property type="entry name" value="Fungal_trans"/>
    <property type="match status" value="1"/>
</dbReference>
<evidence type="ECO:0000256" key="1">
    <source>
        <dbReference type="ARBA" id="ARBA00004123"/>
    </source>
</evidence>
<dbReference type="PROSITE" id="PS00463">
    <property type="entry name" value="ZN2_CY6_FUNGAL_1"/>
    <property type="match status" value="1"/>
</dbReference>
<dbReference type="Pfam" id="PF00172">
    <property type="entry name" value="Zn_clus"/>
    <property type="match status" value="1"/>
</dbReference>
<dbReference type="GO" id="GO:0006351">
    <property type="term" value="P:DNA-templated transcription"/>
    <property type="evidence" value="ECO:0007669"/>
    <property type="project" value="InterPro"/>
</dbReference>
<keyword evidence="2" id="KW-0479">Metal-binding</keyword>
<reference evidence="9" key="1">
    <citation type="submission" date="2023-03" db="EMBL/GenBank/DDBJ databases">
        <title>Massive genome expansion in bonnet fungi (Mycena s.s.) driven by repeated elements and novel gene families across ecological guilds.</title>
        <authorList>
            <consortium name="Lawrence Berkeley National Laboratory"/>
            <person name="Harder C.B."/>
            <person name="Miyauchi S."/>
            <person name="Viragh M."/>
            <person name="Kuo A."/>
            <person name="Thoen E."/>
            <person name="Andreopoulos B."/>
            <person name="Lu D."/>
            <person name="Skrede I."/>
            <person name="Drula E."/>
            <person name="Henrissat B."/>
            <person name="Morin E."/>
            <person name="Kohler A."/>
            <person name="Barry K."/>
            <person name="LaButti K."/>
            <person name="Morin E."/>
            <person name="Salamov A."/>
            <person name="Lipzen A."/>
            <person name="Mereny Z."/>
            <person name="Hegedus B."/>
            <person name="Baldrian P."/>
            <person name="Stursova M."/>
            <person name="Weitz H."/>
            <person name="Taylor A."/>
            <person name="Grigoriev I.V."/>
            <person name="Nagy L.G."/>
            <person name="Martin F."/>
            <person name="Kauserud H."/>
        </authorList>
    </citation>
    <scope>NUCLEOTIDE SEQUENCE</scope>
    <source>
        <strain evidence="9">CBHHK067</strain>
    </source>
</reference>
<evidence type="ECO:0000259" key="8">
    <source>
        <dbReference type="PROSITE" id="PS50048"/>
    </source>
</evidence>
<dbReference type="InterPro" id="IPR051615">
    <property type="entry name" value="Transcr_Regulatory_Elem"/>
</dbReference>
<dbReference type="PROSITE" id="PS50048">
    <property type="entry name" value="ZN2_CY6_FUNGAL_2"/>
    <property type="match status" value="1"/>
</dbReference>
<dbReference type="PANTHER" id="PTHR31313:SF81">
    <property type="entry name" value="TY1 ENHANCER ACTIVATOR"/>
    <property type="match status" value="1"/>
</dbReference>
<evidence type="ECO:0000256" key="4">
    <source>
        <dbReference type="ARBA" id="ARBA00023015"/>
    </source>
</evidence>
<name>A0AAD7M762_MYCRO</name>
<dbReference type="GO" id="GO:0005634">
    <property type="term" value="C:nucleus"/>
    <property type="evidence" value="ECO:0007669"/>
    <property type="project" value="UniProtKB-SubCell"/>
</dbReference>
<dbReference type="SMART" id="SM00066">
    <property type="entry name" value="GAL4"/>
    <property type="match status" value="1"/>
</dbReference>
<dbReference type="InterPro" id="IPR007219">
    <property type="entry name" value="XnlR_reg_dom"/>
</dbReference>
<dbReference type="SUPFAM" id="SSF57701">
    <property type="entry name" value="Zn2/Cys6 DNA-binding domain"/>
    <property type="match status" value="1"/>
</dbReference>
<proteinExistence type="predicted"/>
<dbReference type="InterPro" id="IPR001138">
    <property type="entry name" value="Zn2Cys6_DnaBD"/>
</dbReference>
<protein>
    <recommendedName>
        <fullName evidence="8">Zn(2)-C6 fungal-type domain-containing protein</fullName>
    </recommendedName>
</protein>
<keyword evidence="4" id="KW-0805">Transcription regulation</keyword>
<dbReference type="InterPro" id="IPR036864">
    <property type="entry name" value="Zn2-C6_fun-type_DNA-bd_sf"/>
</dbReference>
<dbReference type="EMBL" id="JARKIE010000010">
    <property type="protein sequence ID" value="KAJ7704467.1"/>
    <property type="molecule type" value="Genomic_DNA"/>
</dbReference>
<keyword evidence="5" id="KW-0238">DNA-binding</keyword>
<evidence type="ECO:0000256" key="7">
    <source>
        <dbReference type="ARBA" id="ARBA00023242"/>
    </source>
</evidence>
<evidence type="ECO:0000313" key="10">
    <source>
        <dbReference type="Proteomes" id="UP001221757"/>
    </source>
</evidence>
<dbReference type="GO" id="GO:0008270">
    <property type="term" value="F:zinc ion binding"/>
    <property type="evidence" value="ECO:0007669"/>
    <property type="project" value="InterPro"/>
</dbReference>
<evidence type="ECO:0000256" key="6">
    <source>
        <dbReference type="ARBA" id="ARBA00023163"/>
    </source>
</evidence>
<comment type="caution">
    <text evidence="9">The sequence shown here is derived from an EMBL/GenBank/DDBJ whole genome shotgun (WGS) entry which is preliminary data.</text>
</comment>
<evidence type="ECO:0000256" key="3">
    <source>
        <dbReference type="ARBA" id="ARBA00022833"/>
    </source>
</evidence>
<accession>A0AAD7M762</accession>
<keyword evidence="10" id="KW-1185">Reference proteome</keyword>
<dbReference type="CDD" id="cd00067">
    <property type="entry name" value="GAL4"/>
    <property type="match status" value="1"/>
</dbReference>
<gene>
    <name evidence="9" type="ORF">B0H17DRAFT_921179</name>
</gene>
<comment type="subcellular location">
    <subcellularLocation>
        <location evidence="1">Nucleus</location>
    </subcellularLocation>
</comment>
<organism evidence="9 10">
    <name type="scientific">Mycena rosella</name>
    <name type="common">Pink bonnet</name>
    <name type="synonym">Agaricus rosellus</name>
    <dbReference type="NCBI Taxonomy" id="1033263"/>
    <lineage>
        <taxon>Eukaryota</taxon>
        <taxon>Fungi</taxon>
        <taxon>Dikarya</taxon>
        <taxon>Basidiomycota</taxon>
        <taxon>Agaricomycotina</taxon>
        <taxon>Agaricomycetes</taxon>
        <taxon>Agaricomycetidae</taxon>
        <taxon>Agaricales</taxon>
        <taxon>Marasmiineae</taxon>
        <taxon>Mycenaceae</taxon>
        <taxon>Mycena</taxon>
    </lineage>
</organism>
<sequence>MPKGAANSRSRGPYAAQACTICRARKSKCDGVKPVCGSCGASGRDDECSWARDTAPPRRLRTQAHFEALERRAESLQTYADLLEGILAKCVCQDVASHLQLRPRQLEEPHEQDDGDLSDTDVLDSDEEITHELTIPAQCLKLDDNFGGPLVHGMTFRFRGRPPNEVSRITCIDAFEEPNACYVLLVDGADVSGPSQDVDWSRNLPLEMRLERKEHDRALDLSFKFFSNFGMRIVPPLFLRDMHRALSVPRSQRPPRTPHYSPMLHNALLSVSLIFSDDPYARDPKTRQIFAEAARACLETECRKPDTSLVQALAWLGTYYTELDDRILGDMYFGEQIFGLGVDSKAWVKSGLIAPEEMLSRNWAHWSTFCMEVCWALYFGRDFYGGPLSERRTPLPFVDSQFDEILWDYAPANIPPQPSYISLTFLESTSLFVIARKIIDLVACFLSQPTFSSSHWCASLELNNWRSHLPPQLDITPANRGLSTPDRLMLHFQYWWCLIVLHRPFFSHRPHSIQHSEREIDHVKLCKRAAENILELAETWSSLYTLRLTPVSLVQVLFGAGTVYMLLALQATARFRIAHAALETALAQVERCVRYLHEMGGSWQGGTRTGDNLATVLRDRLKPVLARRLAQHGGGPASSAGISAACAPDETRFPCPDPATAYTADWNPQSELDAPWSEPSIFTRPRSQIVDLSAGFPLTGENVLPQLDMGGFLLPTVDIFCPPELWGLFNAESNTGNELPLF</sequence>
<dbReference type="AlphaFoldDB" id="A0AAD7M762"/>
<keyword evidence="3" id="KW-0862">Zinc</keyword>
<dbReference type="GO" id="GO:0000981">
    <property type="term" value="F:DNA-binding transcription factor activity, RNA polymerase II-specific"/>
    <property type="evidence" value="ECO:0007669"/>
    <property type="project" value="InterPro"/>
</dbReference>
<dbReference type="Gene3D" id="4.10.240.10">
    <property type="entry name" value="Zn(2)-C6 fungal-type DNA-binding domain"/>
    <property type="match status" value="1"/>
</dbReference>
<keyword evidence="7" id="KW-0539">Nucleus</keyword>
<evidence type="ECO:0000256" key="5">
    <source>
        <dbReference type="ARBA" id="ARBA00023125"/>
    </source>
</evidence>
<feature type="domain" description="Zn(2)-C6 fungal-type" evidence="8">
    <location>
        <begin position="18"/>
        <end position="50"/>
    </location>
</feature>
<evidence type="ECO:0000256" key="2">
    <source>
        <dbReference type="ARBA" id="ARBA00022723"/>
    </source>
</evidence>
<evidence type="ECO:0000313" key="9">
    <source>
        <dbReference type="EMBL" id="KAJ7704467.1"/>
    </source>
</evidence>
<keyword evidence="6" id="KW-0804">Transcription</keyword>
<dbReference type="CDD" id="cd12148">
    <property type="entry name" value="fungal_TF_MHR"/>
    <property type="match status" value="1"/>
</dbReference>
<dbReference type="GO" id="GO:0003677">
    <property type="term" value="F:DNA binding"/>
    <property type="evidence" value="ECO:0007669"/>
    <property type="project" value="UniProtKB-KW"/>
</dbReference>